<dbReference type="InterPro" id="IPR043502">
    <property type="entry name" value="DNA/RNA_pol_sf"/>
</dbReference>
<evidence type="ECO:0000313" key="3">
    <source>
        <dbReference type="Proteomes" id="UP001374535"/>
    </source>
</evidence>
<dbReference type="SUPFAM" id="SSF56672">
    <property type="entry name" value="DNA/RNA polymerases"/>
    <property type="match status" value="1"/>
</dbReference>
<dbReference type="AlphaFoldDB" id="A0AAQ3RMB1"/>
<evidence type="ECO:0000259" key="1">
    <source>
        <dbReference type="Pfam" id="PF17921"/>
    </source>
</evidence>
<keyword evidence="3" id="KW-1185">Reference proteome</keyword>
<dbReference type="Proteomes" id="UP001374535">
    <property type="component" value="Chromosome 9"/>
</dbReference>
<proteinExistence type="predicted"/>
<dbReference type="InterPro" id="IPR041588">
    <property type="entry name" value="Integrase_H2C2"/>
</dbReference>
<dbReference type="InterPro" id="IPR050951">
    <property type="entry name" value="Retrovirus_Pol_polyprotein"/>
</dbReference>
<dbReference type="CDD" id="cd00303">
    <property type="entry name" value="retropepsin_like"/>
    <property type="match status" value="1"/>
</dbReference>
<evidence type="ECO:0000313" key="2">
    <source>
        <dbReference type="EMBL" id="WVY97768.1"/>
    </source>
</evidence>
<protein>
    <recommendedName>
        <fullName evidence="1">Integrase zinc-binding domain-containing protein</fullName>
    </recommendedName>
</protein>
<gene>
    <name evidence="2" type="ORF">V8G54_029919</name>
</gene>
<organism evidence="2 3">
    <name type="scientific">Vigna mungo</name>
    <name type="common">Black gram</name>
    <name type="synonym">Phaseolus mungo</name>
    <dbReference type="NCBI Taxonomy" id="3915"/>
    <lineage>
        <taxon>Eukaryota</taxon>
        <taxon>Viridiplantae</taxon>
        <taxon>Streptophyta</taxon>
        <taxon>Embryophyta</taxon>
        <taxon>Tracheophyta</taxon>
        <taxon>Spermatophyta</taxon>
        <taxon>Magnoliopsida</taxon>
        <taxon>eudicotyledons</taxon>
        <taxon>Gunneridae</taxon>
        <taxon>Pentapetalae</taxon>
        <taxon>rosids</taxon>
        <taxon>fabids</taxon>
        <taxon>Fabales</taxon>
        <taxon>Fabaceae</taxon>
        <taxon>Papilionoideae</taxon>
        <taxon>50 kb inversion clade</taxon>
        <taxon>NPAAA clade</taxon>
        <taxon>indigoferoid/millettioid clade</taxon>
        <taxon>Phaseoleae</taxon>
        <taxon>Vigna</taxon>
    </lineage>
</organism>
<accession>A0AAQ3RMB1</accession>
<dbReference type="Pfam" id="PF17921">
    <property type="entry name" value="Integrase_H2C2"/>
    <property type="match status" value="1"/>
</dbReference>
<dbReference type="EMBL" id="CP144692">
    <property type="protein sequence ID" value="WVY97768.1"/>
    <property type="molecule type" value="Genomic_DNA"/>
</dbReference>
<feature type="domain" description="Integrase zinc-binding" evidence="1">
    <location>
        <begin position="420"/>
        <end position="474"/>
    </location>
</feature>
<dbReference type="Gene3D" id="3.30.70.270">
    <property type="match status" value="2"/>
</dbReference>
<dbReference type="Gene3D" id="3.10.10.10">
    <property type="entry name" value="HIV Type 1 Reverse Transcriptase, subunit A, domain 1"/>
    <property type="match status" value="1"/>
</dbReference>
<reference evidence="2 3" key="1">
    <citation type="journal article" date="2023" name="Life. Sci Alliance">
        <title>Evolutionary insights into 3D genome organization and epigenetic landscape of Vigna mungo.</title>
        <authorList>
            <person name="Junaid A."/>
            <person name="Singh B."/>
            <person name="Bhatia S."/>
        </authorList>
    </citation>
    <scope>NUCLEOTIDE SEQUENCE [LARGE SCALE GENOMIC DNA]</scope>
    <source>
        <strain evidence="2">Urdbean</strain>
    </source>
</reference>
<sequence>MEPLTLQKMDMVTSWTALTRALESQFGSSLLHDLTIFYNQDFKVMVGNGNYMQAEGLIQQLTVQTQGNSFTLPVFLLPISGADPILGASWLKGQLALTWRIMTYYMKENSPHCTVNVIMILKFFPSLGLPDDMEPELVIRLHTYSTVFSNPSGLPPRRSHVHSIPLLEGSNPVKKEEIEKWVEDMLPDGLIQPSTSPFSSPIILVRKKDGSWRDHMHHLEIVLKILKQNQLFAKFSKCIFRVQQIGYLGHTLSGAGVTMDNEKLEAVINLVKPITVKQLRAFLGLTGFYRRFVKGYAQIAAPLTDFYRFQWTAFADKAFQELKSFLSNGFKLRSNNNGSRSPWGKENVLADALSKSLHMTWLELVNNWLQAIALATKKDEKLMKIYNDCLNNAGKSGEYSLQQEVLIWKGRIMLPREDTIIKLIISEFQHSKIGGHAGIHQTIARISSQFYWHKMQEHIRRFVEECAICQQDKVTQSLPAGLLQLFPIPNLIWEDNAMDFIISRPLSRGYSNIMVVVN</sequence>
<name>A0AAQ3RMB1_VIGMU</name>
<dbReference type="PANTHER" id="PTHR37984">
    <property type="entry name" value="PROTEIN CBG26694"/>
    <property type="match status" value="1"/>
</dbReference>
<dbReference type="Gene3D" id="1.10.340.70">
    <property type="match status" value="1"/>
</dbReference>
<dbReference type="InterPro" id="IPR043128">
    <property type="entry name" value="Rev_trsase/Diguanyl_cyclase"/>
</dbReference>
<dbReference type="PANTHER" id="PTHR37984:SF5">
    <property type="entry name" value="PROTEIN NYNRIN-LIKE"/>
    <property type="match status" value="1"/>
</dbReference>